<dbReference type="Proteomes" id="UP000594480">
    <property type="component" value="Chromosome"/>
</dbReference>
<dbReference type="AlphaFoldDB" id="A0A7S8RFR3"/>
<protein>
    <submittedName>
        <fullName evidence="4">BREX-2 system phosphatase PglZ</fullName>
    </submittedName>
</protein>
<dbReference type="SUPFAM" id="SSF53649">
    <property type="entry name" value="Alkaline phosphatase-like"/>
    <property type="match status" value="1"/>
</dbReference>
<keyword evidence="5" id="KW-1185">Reference proteome</keyword>
<evidence type="ECO:0000259" key="1">
    <source>
        <dbReference type="Pfam" id="PF25861"/>
    </source>
</evidence>
<dbReference type="EMBL" id="CP064760">
    <property type="protein sequence ID" value="QPE03356.1"/>
    <property type="molecule type" value="Genomic_DNA"/>
</dbReference>
<reference evidence="4 5" key="1">
    <citation type="submission" date="2020-11" db="EMBL/GenBank/DDBJ databases">
        <title>Amino acid is mineralized and recycled by bacteria in oceanic microbiome.</title>
        <authorList>
            <person name="Zheng L.Y."/>
        </authorList>
    </citation>
    <scope>NUCLEOTIDE SEQUENCE [LARGE SCALE GENOMIC DNA]</scope>
    <source>
        <strain evidence="4 5">A32-1</strain>
    </source>
</reference>
<organism evidence="4 5">
    <name type="scientific">Microbacterium schleiferi</name>
    <dbReference type="NCBI Taxonomy" id="69362"/>
    <lineage>
        <taxon>Bacteria</taxon>
        <taxon>Bacillati</taxon>
        <taxon>Actinomycetota</taxon>
        <taxon>Actinomycetes</taxon>
        <taxon>Micrococcales</taxon>
        <taxon>Microbacteriaceae</taxon>
        <taxon>Microbacterium</taxon>
    </lineage>
</organism>
<feature type="domain" description="Alkaline phosphatase-like protein PglZ C-terminal" evidence="3">
    <location>
        <begin position="782"/>
        <end position="882"/>
    </location>
</feature>
<name>A0A7S8RFR3_9MICO</name>
<dbReference type="Pfam" id="PF25861">
    <property type="entry name" value="PglZ_2nd"/>
    <property type="match status" value="1"/>
</dbReference>
<proteinExistence type="predicted"/>
<gene>
    <name evidence="4" type="primary">pglZ</name>
    <name evidence="4" type="ORF">IT882_07975</name>
</gene>
<sequence>MTAPIATETALREHLAAWLGGTRRRSRTILVRAQPTWSGAPVLEFGDARVRVVEGISGLAALDAMRSAGEGEFVAVLTALTEAELGTAVVLDAEKQKVTDLDEWNIVPALFGVRDAAARPVRDLGPWVPRLLTSLRRDRGYAPAPGGVLSADHVVRSILVALLGLDRLDALESSTALAPLDDLGVRVRLTDLDEDARAGLIRAVAAHVDPHLAMALRAASAPGRISAIAVGLVVGELWAAGSVAPDATVAAARVRAEQHVGTAPSAAAAQRYGASAKLITQRWLADGDPHAREVLEQAEALCGDLGWGEGAASSDFLPAGLRARVAEFATAIEAAAAAPGARASLAVDAALAAIEAHGARATFARSHDTARMAARLVRWLGEVTTPTAGLNAAILAYAADGAWAERALGDIWDGDTDRGLAHAYRALAHAVQHVRREQDAAAAQVLTGALAADGAVLPVESLLSQLVVPLVVRDRVLIIVLDGMSAPTAVELAVEVPARGWIELVRESTLRRSTAFAVLPTITEYSRTSLFAGELLAGNQQTEKARFAAAAGGIVFHKDDLRAQAGHALPPAVTDAIADAGRKLVGVVLNTIDDALASADVDALRWTLHSVAHLEAILAAAHDAGRIVILTSDHGHIVERGSDLRSVPQSSARWRDPSTGPASADEILVTGPRVLAPGGSAVLAVSDGLRYASKKAGYHGGASLAELTIPIVVLKPRGAHDPLGWVEAPPQEPTWWNEPARPVAEAASSPPKVVKPRAPKVPAGSTLFDFEPEAAATPVPQDGSLAERLIDSATYKARRGIAGRHPVDDALATTIVATLVGGGGRAHRDTLAVNAGIPSATMSGLLAALRRVLNIDGYPVIDIDADGVTVILDVVLLREQFELGSGS</sequence>
<dbReference type="NCBIfam" id="NF033446">
    <property type="entry name" value="BREX_PglZ_2"/>
    <property type="match status" value="1"/>
</dbReference>
<dbReference type="InterPro" id="IPR047992">
    <property type="entry name" value="BREX_PglZ"/>
</dbReference>
<dbReference type="Pfam" id="PF25862">
    <property type="entry name" value="PglZ_1st"/>
    <property type="match status" value="1"/>
</dbReference>
<dbReference type="InterPro" id="IPR017850">
    <property type="entry name" value="Alkaline_phosphatase_core_sf"/>
</dbReference>
<dbReference type="Pfam" id="PF08665">
    <property type="entry name" value="PglZ"/>
    <property type="match status" value="1"/>
</dbReference>
<dbReference type="InterPro" id="IPR058882">
    <property type="entry name" value="PglZ_C"/>
</dbReference>
<dbReference type="RefSeq" id="WP_195691469.1">
    <property type="nucleotide sequence ID" value="NZ_CP064760.1"/>
</dbReference>
<dbReference type="Pfam" id="PF25863">
    <property type="entry name" value="PglZ_C"/>
    <property type="match status" value="1"/>
</dbReference>
<evidence type="ECO:0000259" key="2">
    <source>
        <dbReference type="Pfam" id="PF25862"/>
    </source>
</evidence>
<accession>A0A7S8RFR3</accession>
<feature type="domain" description="Alkaline phosphatase-like protein PglZ N-terminal" evidence="2">
    <location>
        <begin position="4"/>
        <end position="102"/>
    </location>
</feature>
<dbReference type="InterPro" id="IPR058881">
    <property type="entry name" value="PglZ_2nd"/>
</dbReference>
<feature type="domain" description="Alkaline phosphatase-like protein PglZ second" evidence="1">
    <location>
        <begin position="187"/>
        <end position="316"/>
    </location>
</feature>
<evidence type="ECO:0000259" key="3">
    <source>
        <dbReference type="Pfam" id="PF25863"/>
    </source>
</evidence>
<evidence type="ECO:0000313" key="4">
    <source>
        <dbReference type="EMBL" id="QPE03356.1"/>
    </source>
</evidence>
<dbReference type="InterPro" id="IPR058880">
    <property type="entry name" value="PglZ_N"/>
</dbReference>
<evidence type="ECO:0000313" key="5">
    <source>
        <dbReference type="Proteomes" id="UP000594480"/>
    </source>
</evidence>
<dbReference type="KEGG" id="msf:IT882_07975"/>